<keyword evidence="1" id="KW-0732">Signal</keyword>
<feature type="chain" id="PRO_5015511126" description="Lipoprotein" evidence="1">
    <location>
        <begin position="30"/>
        <end position="109"/>
    </location>
</feature>
<dbReference type="RefSeq" id="WP_107288767.1">
    <property type="nucleotide sequence ID" value="NZ_PYNF01000002.1"/>
</dbReference>
<sequence>MVNKYYKTEGLLSLLLAPAIAFCSGCSIANIHPTISSEQFNKMDCTGISLVVGNYKKSILVAGSSKDILSIIYANGDAEKAKANARDAYNMIITAARPASKAKNCGIDF</sequence>
<name>A0A2T3KML7_9GAMM</name>
<evidence type="ECO:0000256" key="1">
    <source>
        <dbReference type="SAM" id="SignalP"/>
    </source>
</evidence>
<evidence type="ECO:0008006" key="4">
    <source>
        <dbReference type="Google" id="ProtNLM"/>
    </source>
</evidence>
<gene>
    <name evidence="2" type="ORF">C9J27_03145</name>
</gene>
<dbReference type="AlphaFoldDB" id="A0A2T3KML7"/>
<dbReference type="EMBL" id="PYNF01000002">
    <property type="protein sequence ID" value="PSV01039.1"/>
    <property type="molecule type" value="Genomic_DNA"/>
</dbReference>
<feature type="signal peptide" evidence="1">
    <location>
        <begin position="1"/>
        <end position="29"/>
    </location>
</feature>
<evidence type="ECO:0000313" key="3">
    <source>
        <dbReference type="Proteomes" id="UP000241426"/>
    </source>
</evidence>
<accession>A0A2T3KML7</accession>
<dbReference type="Proteomes" id="UP000241426">
    <property type="component" value="Unassembled WGS sequence"/>
</dbReference>
<proteinExistence type="predicted"/>
<protein>
    <recommendedName>
        <fullName evidence="4">Lipoprotein</fullName>
    </recommendedName>
</protein>
<evidence type="ECO:0000313" key="2">
    <source>
        <dbReference type="EMBL" id="PSV01039.1"/>
    </source>
</evidence>
<organism evidence="2 3">
    <name type="scientific">Photobacterium kishitanii</name>
    <dbReference type="NCBI Taxonomy" id="318456"/>
    <lineage>
        <taxon>Bacteria</taxon>
        <taxon>Pseudomonadati</taxon>
        <taxon>Pseudomonadota</taxon>
        <taxon>Gammaproteobacteria</taxon>
        <taxon>Vibrionales</taxon>
        <taxon>Vibrionaceae</taxon>
        <taxon>Photobacterium</taxon>
    </lineage>
</organism>
<comment type="caution">
    <text evidence="2">The sequence shown here is derived from an EMBL/GenBank/DDBJ whole genome shotgun (WGS) entry which is preliminary data.</text>
</comment>
<reference evidence="2 3" key="1">
    <citation type="submission" date="2018-01" db="EMBL/GenBank/DDBJ databases">
        <title>Whole genome sequencing of Histamine producing bacteria.</title>
        <authorList>
            <person name="Butler K."/>
        </authorList>
    </citation>
    <scope>NUCLEOTIDE SEQUENCE [LARGE SCALE GENOMIC DNA]</scope>
    <source>
        <strain evidence="2 3">FS-7.2</strain>
    </source>
</reference>